<protein>
    <submittedName>
        <fullName evidence="1">Uncharacterized protein</fullName>
    </submittedName>
</protein>
<proteinExistence type="predicted"/>
<evidence type="ECO:0000313" key="2">
    <source>
        <dbReference type="Proteomes" id="UP001234297"/>
    </source>
</evidence>
<accession>A0ACC2LTY2</accession>
<comment type="caution">
    <text evidence="1">The sequence shown here is derived from an EMBL/GenBank/DDBJ whole genome shotgun (WGS) entry which is preliminary data.</text>
</comment>
<gene>
    <name evidence="1" type="ORF">MRB53_011099</name>
</gene>
<keyword evidence="2" id="KW-1185">Reference proteome</keyword>
<sequence>MRKPHHYQYPERKWLIPLLTSSVLSLILLLAATVRYGRSPSTSVSSRSDNTVSGAGSGLPRQPRLAYLISGTKGDALRLRRVLQAVYHPWNYYLLHLDLEGPAAERIELARYVRSEPVLVGYDNVRVVGNANMVTYKGPTMIAVTLHAVAILLRQGKEWDWFINLSASDYPLMSQDDLLHVFSYLPRDLNFIEHTSNIGWKEYQRGRPIILDPGLYSMKKSDVFWAKEKRSMPYSFKLFVGSAWVVLTRSFLEFCIWGWDNLPRTLLMYYTNFLSSPEGYFHTVICNSKDYQNTTVNHDLHYIMWDNPPRQHPITLKSKHFDGMVESGAPFARKFVKDDPVLDRIDQELLGRSKGRFTPGGWCVGSSFLGRDPCAIYGNPEIIKPTISSKRLEKLLVKLLDPENFRCVCMYNQCIYIFSACLFLLTNVEETLGFFTMVDWHF</sequence>
<organism evidence="1 2">
    <name type="scientific">Persea americana</name>
    <name type="common">Avocado</name>
    <dbReference type="NCBI Taxonomy" id="3435"/>
    <lineage>
        <taxon>Eukaryota</taxon>
        <taxon>Viridiplantae</taxon>
        <taxon>Streptophyta</taxon>
        <taxon>Embryophyta</taxon>
        <taxon>Tracheophyta</taxon>
        <taxon>Spermatophyta</taxon>
        <taxon>Magnoliopsida</taxon>
        <taxon>Magnoliidae</taxon>
        <taxon>Laurales</taxon>
        <taxon>Lauraceae</taxon>
        <taxon>Persea</taxon>
    </lineage>
</organism>
<dbReference type="EMBL" id="CM056811">
    <property type="protein sequence ID" value="KAJ8636832.1"/>
    <property type="molecule type" value="Genomic_DNA"/>
</dbReference>
<reference evidence="1 2" key="1">
    <citation type="journal article" date="2022" name="Hortic Res">
        <title>A haplotype resolved chromosomal level avocado genome allows analysis of novel avocado genes.</title>
        <authorList>
            <person name="Nath O."/>
            <person name="Fletcher S.J."/>
            <person name="Hayward A."/>
            <person name="Shaw L.M."/>
            <person name="Masouleh A.K."/>
            <person name="Furtado A."/>
            <person name="Henry R.J."/>
            <person name="Mitter N."/>
        </authorList>
    </citation>
    <scope>NUCLEOTIDE SEQUENCE [LARGE SCALE GENOMIC DNA]</scope>
    <source>
        <strain evidence="2">cv. Hass</strain>
    </source>
</reference>
<dbReference type="Proteomes" id="UP001234297">
    <property type="component" value="Chromosome 3"/>
</dbReference>
<name>A0ACC2LTY2_PERAE</name>
<evidence type="ECO:0000313" key="1">
    <source>
        <dbReference type="EMBL" id="KAJ8636832.1"/>
    </source>
</evidence>